<evidence type="ECO:0000256" key="1">
    <source>
        <dbReference type="SAM" id="MobiDB-lite"/>
    </source>
</evidence>
<sequence length="70" mass="8206">MLQVLQFIIYMALYSFSLNRLAFFSSVVFFFILLSLKIKTRPQLLRIFTEGEREERESASHSSPLCKAQN</sequence>
<organism evidence="3">
    <name type="scientific">Anguilla anguilla</name>
    <name type="common">European freshwater eel</name>
    <name type="synonym">Muraena anguilla</name>
    <dbReference type="NCBI Taxonomy" id="7936"/>
    <lineage>
        <taxon>Eukaryota</taxon>
        <taxon>Metazoa</taxon>
        <taxon>Chordata</taxon>
        <taxon>Craniata</taxon>
        <taxon>Vertebrata</taxon>
        <taxon>Euteleostomi</taxon>
        <taxon>Actinopterygii</taxon>
        <taxon>Neopterygii</taxon>
        <taxon>Teleostei</taxon>
        <taxon>Anguilliformes</taxon>
        <taxon>Anguillidae</taxon>
        <taxon>Anguilla</taxon>
    </lineage>
</organism>
<keyword evidence="2" id="KW-0472">Membrane</keyword>
<keyword evidence="2" id="KW-0812">Transmembrane</keyword>
<evidence type="ECO:0000256" key="2">
    <source>
        <dbReference type="SAM" id="Phobius"/>
    </source>
</evidence>
<name>A0A0E9XUL8_ANGAN</name>
<keyword evidence="2" id="KW-1133">Transmembrane helix</keyword>
<feature type="region of interest" description="Disordered" evidence="1">
    <location>
        <begin position="51"/>
        <end position="70"/>
    </location>
</feature>
<dbReference type="AlphaFoldDB" id="A0A0E9XUL8"/>
<accession>A0A0E9XUL8</accession>
<reference evidence="3" key="2">
    <citation type="journal article" date="2015" name="Fish Shellfish Immunol.">
        <title>Early steps in the European eel (Anguilla anguilla)-Vibrio vulnificus interaction in the gills: Role of the RtxA13 toxin.</title>
        <authorList>
            <person name="Callol A."/>
            <person name="Pajuelo D."/>
            <person name="Ebbesson L."/>
            <person name="Teles M."/>
            <person name="MacKenzie S."/>
            <person name="Amaro C."/>
        </authorList>
    </citation>
    <scope>NUCLEOTIDE SEQUENCE</scope>
</reference>
<feature type="transmembrane region" description="Helical" evidence="2">
    <location>
        <begin position="12"/>
        <end position="36"/>
    </location>
</feature>
<evidence type="ECO:0000313" key="3">
    <source>
        <dbReference type="EMBL" id="JAI06117.1"/>
    </source>
</evidence>
<reference evidence="3" key="1">
    <citation type="submission" date="2014-11" db="EMBL/GenBank/DDBJ databases">
        <authorList>
            <person name="Amaro Gonzalez C."/>
        </authorList>
    </citation>
    <scope>NUCLEOTIDE SEQUENCE</scope>
</reference>
<protein>
    <submittedName>
        <fullName evidence="3">Uncharacterized protein</fullName>
    </submittedName>
</protein>
<dbReference type="EMBL" id="GBXM01002461">
    <property type="protein sequence ID" value="JAI06117.1"/>
    <property type="molecule type" value="Transcribed_RNA"/>
</dbReference>
<proteinExistence type="predicted"/>